<dbReference type="GO" id="GO:1990817">
    <property type="term" value="F:poly(A) RNA polymerase activity"/>
    <property type="evidence" value="ECO:0007669"/>
    <property type="project" value="UniProtKB-EC"/>
</dbReference>
<feature type="domain" description="PAP-associated" evidence="9">
    <location>
        <begin position="362"/>
        <end position="417"/>
    </location>
</feature>
<keyword evidence="5" id="KW-0808">Transferase</keyword>
<dbReference type="GO" id="GO:0046872">
    <property type="term" value="F:metal ion binding"/>
    <property type="evidence" value="ECO:0007669"/>
    <property type="project" value="UniProtKB-KW"/>
</dbReference>
<feature type="region of interest" description="Disordered" evidence="8">
    <location>
        <begin position="971"/>
        <end position="1082"/>
    </location>
</feature>
<feature type="region of interest" description="Disordered" evidence="8">
    <location>
        <begin position="458"/>
        <end position="520"/>
    </location>
</feature>
<evidence type="ECO:0000256" key="3">
    <source>
        <dbReference type="ARBA" id="ARBA00008593"/>
    </source>
</evidence>
<feature type="compositionally biased region" description="Polar residues" evidence="8">
    <location>
        <begin position="477"/>
        <end position="487"/>
    </location>
</feature>
<accession>A0A0D1WP18</accession>
<keyword evidence="6" id="KW-0479">Metal-binding</keyword>
<dbReference type="Pfam" id="PF22600">
    <property type="entry name" value="MTPAP-like_central"/>
    <property type="match status" value="1"/>
</dbReference>
<feature type="compositionally biased region" description="Polar residues" evidence="8">
    <location>
        <begin position="661"/>
        <end position="678"/>
    </location>
</feature>
<dbReference type="Gene3D" id="1.10.1410.10">
    <property type="match status" value="1"/>
</dbReference>
<dbReference type="InterPro" id="IPR043519">
    <property type="entry name" value="NT_sf"/>
</dbReference>
<feature type="compositionally biased region" description="Polar residues" evidence="8">
    <location>
        <begin position="949"/>
        <end position="959"/>
    </location>
</feature>
<evidence type="ECO:0000256" key="1">
    <source>
        <dbReference type="ARBA" id="ARBA00001936"/>
    </source>
</evidence>
<comment type="similarity">
    <text evidence="3">Belongs to the DNA polymerase type-B-like family.</text>
</comment>
<dbReference type="EMBL" id="KN847523">
    <property type="protein sequence ID" value="KIV90810.1"/>
    <property type="molecule type" value="Genomic_DNA"/>
</dbReference>
<evidence type="ECO:0000256" key="2">
    <source>
        <dbReference type="ARBA" id="ARBA00001946"/>
    </source>
</evidence>
<dbReference type="EC" id="2.7.7.19" evidence="4"/>
<dbReference type="RefSeq" id="XP_016222384.1">
    <property type="nucleotide sequence ID" value="XM_016370091.1"/>
</dbReference>
<gene>
    <name evidence="11" type="ORF">PV10_05417</name>
</gene>
<dbReference type="Gene3D" id="3.30.460.10">
    <property type="entry name" value="Beta Polymerase, domain 2"/>
    <property type="match status" value="1"/>
</dbReference>
<feature type="region of interest" description="Disordered" evidence="8">
    <location>
        <begin position="1"/>
        <end position="125"/>
    </location>
</feature>
<feature type="compositionally biased region" description="Low complexity" evidence="8">
    <location>
        <begin position="503"/>
        <end position="519"/>
    </location>
</feature>
<feature type="compositionally biased region" description="Polar residues" evidence="8">
    <location>
        <begin position="787"/>
        <end position="810"/>
    </location>
</feature>
<proteinExistence type="inferred from homology"/>
<feature type="compositionally biased region" description="Basic and acidic residues" evidence="8">
    <location>
        <begin position="1"/>
        <end position="10"/>
    </location>
</feature>
<dbReference type="SUPFAM" id="SSF81301">
    <property type="entry name" value="Nucleotidyltransferase"/>
    <property type="match status" value="1"/>
</dbReference>
<dbReference type="OMA" id="PYQHARN"/>
<dbReference type="Pfam" id="PF03828">
    <property type="entry name" value="PAP_assoc"/>
    <property type="match status" value="1"/>
</dbReference>
<evidence type="ECO:0000256" key="8">
    <source>
        <dbReference type="SAM" id="MobiDB-lite"/>
    </source>
</evidence>
<dbReference type="InterPro" id="IPR054708">
    <property type="entry name" value="MTPAP-like_central"/>
</dbReference>
<dbReference type="HOGENOM" id="CLU_002806_0_0_1"/>
<evidence type="ECO:0000256" key="6">
    <source>
        <dbReference type="ARBA" id="ARBA00022723"/>
    </source>
</evidence>
<sequence length="1082" mass="118925">MTCGSPKDDGQSTQSVMTMPPEDLPHRTMERLPASNPSASNHRPALSQSMPSTPYQRPQSHLDLRNSPSPDPNTKVGSPRSQPSEKEHTPPGIRKTHGSCRFETGMARARRRVPYSLGPEPLEPEKGDLKARLTQEEDQKLTAEIQSLYETLQPSAESEERRASFVQKLRSILQKRWPQSSINVNVFGSTGNHLGTSDSDVDICITTDCTEMERVCSIAELLAKNGMERVVCVSSAKVPIVKVWDPELQVACDINVNNPLALENTDLVRTYVELDSRVRPLAMLIKHWAKRRLLNDAALGGTLSSYTWICLALNFLQTRIPPILPSLQQQKHLEPKILAGVDVAFDHNTDTYKGFGSKNESSLGELFFQFFRYYGHELDFEHSVVSVRMGRLLPKVEKSWHLTLDNRLCVEEPFNISRNLANTADDTSMRGIHLELRRAFDLLSQGQLDQCCEQFEHPQPQEDLKPSDIFVPPSSRPVITQQPTQTLRAPRNSGRGRHSSHTNRNVSGRRSSNPSGRNSAYLRNLPFQMTTQELQLQAQHQQHLLHDQLFQQYQYLQLQEQELRMQLHQQNLRHRGLIAAGYPHVGGYQPLSSHEDHQDANLNSQAGGVGRAPMSAPLYQQRFMPVSPYLQNSQTSQGIATDPPSPRMQTGFPDTRRFSRRTSLTQASTGGSLRAQSQPARVMPTPIFNHPQARSDLYRYQDPNLGRRSSSSSTSHEPYGIGIDSQYGGVAANYDSSRRPAEYLGYYVGHSPSLSAYTQSTTISPIPSHVGLAIQNGGLSPRMGSVSARSTSATDFSPLQQASTAVSEANRSSDTSSDATSKAPADPVPAVTRNGPLIVDGSVHSPRRRRTAQAAHDSDEHMNFSASTSEDLAFDTPSSSDEQSQDAFDMKRKDKSTAASPRPNGGLMHSGLVKSDFSNGHVATHRVHESSTSDSASAKPLTLTERSGPVTSMDFSQNVPWPLDRQLSAVEEVRTPSPRGGAFPRQGTSSKGQVQSESSLVNGSSTEGNHDRPLALRANGTLTSSGTPPSAASGSSTVSAWQTAKKKKNRNRKDTTSDIDGQNIKVGAGEALPADDSQRKGG</sequence>
<comment type="cofactor">
    <cofactor evidence="2">
        <name>Mg(2+)</name>
        <dbReference type="ChEBI" id="CHEBI:18420"/>
    </cofactor>
</comment>
<comment type="cofactor">
    <cofactor evidence="1">
        <name>Mn(2+)</name>
        <dbReference type="ChEBI" id="CHEBI:29035"/>
    </cofactor>
</comment>
<keyword evidence="7" id="KW-0460">Magnesium</keyword>
<dbReference type="InterPro" id="IPR002058">
    <property type="entry name" value="PAP_assoc"/>
</dbReference>
<dbReference type="OrthoDB" id="2274644at2759"/>
<protein>
    <recommendedName>
        <fullName evidence="4">polynucleotide adenylyltransferase</fullName>
        <ecNumber evidence="4">2.7.7.19</ecNumber>
    </recommendedName>
</protein>
<dbReference type="PANTHER" id="PTHR12271">
    <property type="entry name" value="POLY A POLYMERASE CID PAP -RELATED"/>
    <property type="match status" value="1"/>
</dbReference>
<dbReference type="CDD" id="cd05402">
    <property type="entry name" value="NT_PAP_TUTase"/>
    <property type="match status" value="1"/>
</dbReference>
<feature type="compositionally biased region" description="Low complexity" evidence="8">
    <location>
        <begin position="1023"/>
        <end position="1040"/>
    </location>
</feature>
<evidence type="ECO:0000313" key="12">
    <source>
        <dbReference type="Proteomes" id="UP000054302"/>
    </source>
</evidence>
<feature type="domain" description="Poly(A) RNA polymerase mitochondrial-like central palm" evidence="10">
    <location>
        <begin position="141"/>
        <end position="272"/>
    </location>
</feature>
<feature type="compositionally biased region" description="Polar residues" evidence="8">
    <location>
        <begin position="35"/>
        <end position="59"/>
    </location>
</feature>
<dbReference type="PANTHER" id="PTHR12271:SF113">
    <property type="entry name" value="POLY(A) RNA POLYMERASE CID11"/>
    <property type="match status" value="1"/>
</dbReference>
<dbReference type="STRING" id="212818.A0A0D1WP18"/>
<keyword evidence="12" id="KW-1185">Reference proteome</keyword>
<evidence type="ECO:0000313" key="11">
    <source>
        <dbReference type="EMBL" id="KIV90810.1"/>
    </source>
</evidence>
<dbReference type="Proteomes" id="UP000054302">
    <property type="component" value="Unassembled WGS sequence"/>
</dbReference>
<feature type="compositionally biased region" description="Polar residues" evidence="8">
    <location>
        <begin position="864"/>
        <end position="886"/>
    </location>
</feature>
<dbReference type="GO" id="GO:0010605">
    <property type="term" value="P:negative regulation of macromolecule metabolic process"/>
    <property type="evidence" value="ECO:0007669"/>
    <property type="project" value="UniProtKB-ARBA"/>
</dbReference>
<dbReference type="GO" id="GO:0031123">
    <property type="term" value="P:RNA 3'-end processing"/>
    <property type="evidence" value="ECO:0007669"/>
    <property type="project" value="TreeGrafter"/>
</dbReference>
<evidence type="ECO:0000256" key="5">
    <source>
        <dbReference type="ARBA" id="ARBA00022679"/>
    </source>
</evidence>
<evidence type="ECO:0000259" key="9">
    <source>
        <dbReference type="Pfam" id="PF03828"/>
    </source>
</evidence>
<organism evidence="11 12">
    <name type="scientific">Exophiala mesophila</name>
    <name type="common">Black yeast-like fungus</name>
    <dbReference type="NCBI Taxonomy" id="212818"/>
    <lineage>
        <taxon>Eukaryota</taxon>
        <taxon>Fungi</taxon>
        <taxon>Dikarya</taxon>
        <taxon>Ascomycota</taxon>
        <taxon>Pezizomycotina</taxon>
        <taxon>Eurotiomycetes</taxon>
        <taxon>Chaetothyriomycetidae</taxon>
        <taxon>Chaetothyriales</taxon>
        <taxon>Herpotrichiellaceae</taxon>
        <taxon>Exophiala</taxon>
    </lineage>
</organism>
<dbReference type="GeneID" id="27323262"/>
<evidence type="ECO:0000259" key="10">
    <source>
        <dbReference type="Pfam" id="PF22600"/>
    </source>
</evidence>
<feature type="compositionally biased region" description="Polar residues" evidence="8">
    <location>
        <begin position="986"/>
        <end position="1007"/>
    </location>
</feature>
<dbReference type="SUPFAM" id="SSF81631">
    <property type="entry name" value="PAP/OAS1 substrate-binding domain"/>
    <property type="match status" value="1"/>
</dbReference>
<reference evidence="11 12" key="1">
    <citation type="submission" date="2015-01" db="EMBL/GenBank/DDBJ databases">
        <title>The Genome Sequence of Exophiala mesophila CBS40295.</title>
        <authorList>
            <consortium name="The Broad Institute Genomics Platform"/>
            <person name="Cuomo C."/>
            <person name="de Hoog S."/>
            <person name="Gorbushina A."/>
            <person name="Stielow B."/>
            <person name="Teixiera M."/>
            <person name="Abouelleil A."/>
            <person name="Chapman S.B."/>
            <person name="Priest M."/>
            <person name="Young S.K."/>
            <person name="Wortman J."/>
            <person name="Nusbaum C."/>
            <person name="Birren B."/>
        </authorList>
    </citation>
    <scope>NUCLEOTIDE SEQUENCE [LARGE SCALE GENOMIC DNA]</scope>
    <source>
        <strain evidence="11 12">CBS 40295</strain>
    </source>
</reference>
<name>A0A0D1WP18_EXOME</name>
<feature type="region of interest" description="Disordered" evidence="8">
    <location>
        <begin position="632"/>
        <end position="678"/>
    </location>
</feature>
<dbReference type="AlphaFoldDB" id="A0A0D1WP18"/>
<evidence type="ECO:0000256" key="7">
    <source>
        <dbReference type="ARBA" id="ARBA00022842"/>
    </source>
</evidence>
<feature type="region of interest" description="Disordered" evidence="8">
    <location>
        <begin position="781"/>
        <end position="959"/>
    </location>
</feature>
<feature type="region of interest" description="Disordered" evidence="8">
    <location>
        <begin position="702"/>
        <end position="725"/>
    </location>
</feature>
<feature type="compositionally biased region" description="Low complexity" evidence="8">
    <location>
        <begin position="812"/>
        <end position="825"/>
    </location>
</feature>
<dbReference type="VEuPathDB" id="FungiDB:PV10_05417"/>
<evidence type="ECO:0000256" key="4">
    <source>
        <dbReference type="ARBA" id="ARBA00012388"/>
    </source>
</evidence>